<comment type="caution">
    <text evidence="1">The sequence shown here is derived from an EMBL/GenBank/DDBJ whole genome shotgun (WGS) entry which is preliminary data.</text>
</comment>
<organism evidence="1 2">
    <name type="scientific">Mycena metata</name>
    <dbReference type="NCBI Taxonomy" id="1033252"/>
    <lineage>
        <taxon>Eukaryota</taxon>
        <taxon>Fungi</taxon>
        <taxon>Dikarya</taxon>
        <taxon>Basidiomycota</taxon>
        <taxon>Agaricomycotina</taxon>
        <taxon>Agaricomycetes</taxon>
        <taxon>Agaricomycetidae</taxon>
        <taxon>Agaricales</taxon>
        <taxon>Marasmiineae</taxon>
        <taxon>Mycenaceae</taxon>
        <taxon>Mycena</taxon>
    </lineage>
</organism>
<keyword evidence="2" id="KW-1185">Reference proteome</keyword>
<evidence type="ECO:0000313" key="2">
    <source>
        <dbReference type="Proteomes" id="UP001215598"/>
    </source>
</evidence>
<protein>
    <submittedName>
        <fullName evidence="1">Uncharacterized protein</fullName>
    </submittedName>
</protein>
<dbReference type="Proteomes" id="UP001215598">
    <property type="component" value="Unassembled WGS sequence"/>
</dbReference>
<dbReference type="EMBL" id="JARKIB010000251">
    <property type="protein sequence ID" value="KAJ7719485.1"/>
    <property type="molecule type" value="Genomic_DNA"/>
</dbReference>
<sequence>MGDIVGIMAGSIFAPNIPPIFRQYGPYWQDIGRRVFASNSGIAKQHGNSLRALELWEAARPLFKRSSQTKQIQDIDERLSRISEEVKEQHMLNVARLAELNAPAWKAEDVEEDLSEDELE</sequence>
<gene>
    <name evidence="1" type="ORF">B0H16DRAFT_1474874</name>
</gene>
<reference evidence="1" key="1">
    <citation type="submission" date="2023-03" db="EMBL/GenBank/DDBJ databases">
        <title>Massive genome expansion in bonnet fungi (Mycena s.s.) driven by repeated elements and novel gene families across ecological guilds.</title>
        <authorList>
            <consortium name="Lawrence Berkeley National Laboratory"/>
            <person name="Harder C.B."/>
            <person name="Miyauchi S."/>
            <person name="Viragh M."/>
            <person name="Kuo A."/>
            <person name="Thoen E."/>
            <person name="Andreopoulos B."/>
            <person name="Lu D."/>
            <person name="Skrede I."/>
            <person name="Drula E."/>
            <person name="Henrissat B."/>
            <person name="Morin E."/>
            <person name="Kohler A."/>
            <person name="Barry K."/>
            <person name="LaButti K."/>
            <person name="Morin E."/>
            <person name="Salamov A."/>
            <person name="Lipzen A."/>
            <person name="Mereny Z."/>
            <person name="Hegedus B."/>
            <person name="Baldrian P."/>
            <person name="Stursova M."/>
            <person name="Weitz H."/>
            <person name="Taylor A."/>
            <person name="Grigoriev I.V."/>
            <person name="Nagy L.G."/>
            <person name="Martin F."/>
            <person name="Kauserud H."/>
        </authorList>
    </citation>
    <scope>NUCLEOTIDE SEQUENCE</scope>
    <source>
        <strain evidence="1">CBHHK182m</strain>
    </source>
</reference>
<proteinExistence type="predicted"/>
<accession>A0AAD7MJE8</accession>
<name>A0AAD7MJE8_9AGAR</name>
<dbReference type="AlphaFoldDB" id="A0AAD7MJE8"/>
<evidence type="ECO:0000313" key="1">
    <source>
        <dbReference type="EMBL" id="KAJ7719485.1"/>
    </source>
</evidence>